<dbReference type="Gene3D" id="3.30.559.10">
    <property type="entry name" value="Chloramphenicol acetyltransferase-like domain"/>
    <property type="match status" value="1"/>
</dbReference>
<proteinExistence type="predicted"/>
<organism evidence="1 2">
    <name type="scientific">Mycena sanguinolenta</name>
    <dbReference type="NCBI Taxonomy" id="230812"/>
    <lineage>
        <taxon>Eukaryota</taxon>
        <taxon>Fungi</taxon>
        <taxon>Dikarya</taxon>
        <taxon>Basidiomycota</taxon>
        <taxon>Agaricomycotina</taxon>
        <taxon>Agaricomycetes</taxon>
        <taxon>Agaricomycetidae</taxon>
        <taxon>Agaricales</taxon>
        <taxon>Marasmiineae</taxon>
        <taxon>Mycenaceae</taxon>
        <taxon>Mycena</taxon>
    </lineage>
</organism>
<dbReference type="Proteomes" id="UP000623467">
    <property type="component" value="Unassembled WGS sequence"/>
</dbReference>
<dbReference type="EMBL" id="JACAZH010000021">
    <property type="protein sequence ID" value="KAF7344430.1"/>
    <property type="molecule type" value="Genomic_DNA"/>
</dbReference>
<reference evidence="1" key="1">
    <citation type="submission" date="2020-05" db="EMBL/GenBank/DDBJ databases">
        <title>Mycena genomes resolve the evolution of fungal bioluminescence.</title>
        <authorList>
            <person name="Tsai I.J."/>
        </authorList>
    </citation>
    <scope>NUCLEOTIDE SEQUENCE</scope>
    <source>
        <strain evidence="1">160909Yilan</strain>
    </source>
</reference>
<dbReference type="AlphaFoldDB" id="A0A8H6XMH7"/>
<dbReference type="InterPro" id="IPR023213">
    <property type="entry name" value="CAT-like_dom_sf"/>
</dbReference>
<evidence type="ECO:0000313" key="1">
    <source>
        <dbReference type="EMBL" id="KAF7344430.1"/>
    </source>
</evidence>
<gene>
    <name evidence="1" type="ORF">MSAN_01924200</name>
</gene>
<comment type="caution">
    <text evidence="1">The sequence shown here is derived from an EMBL/GenBank/DDBJ whole genome shotgun (WGS) entry which is preliminary data.</text>
</comment>
<dbReference type="OrthoDB" id="2965451at2759"/>
<sequence length="555" mass="61541">MTELSSTPLSDHDLLIPPLPLAMSHQPASETMRTMPTYRRTLSPNELSYFLPSRGFGLNDICNRIVIHAPPSLVSPTRVRIAWAILRLRHSLMACRVEMQPGYYDEAHFALTPPSSPSQALAEASVCVHFFDDITGPELLNAFLNGPRTLSSECLSRLDVLRRGEVSKGVHEFHLSFNFHHMMNDALTMYKTQDVMFELLGGSATPGGPTRTDAELAKVLEHEWMLRWGAHRHAHDAIVPATEVRILGLPQSKFQEAAWKVDNQNIQKRSIGGHVFPRTKSPLFKMRLLEAQFDVSQTKAIMAKCKANRVTMANACFGLFNFAWIRVCAAHPELNAPKDLPMLIRTCPLRSEYNNVVLPAFIPRNADPNKIFWARSRAAQEQMVKHARSPLLLKRAVVSGKVRGERAKAWARIDDVADGTLPPPRASPAAPLVSNAKTNPTPSPSLALLGVTHTGDPTSTIFRPNTYPLIKLVNTVGASRKAPGGMLITTRTFLGKYRLILLWDAPAFAPGVMEEFWRNVVDGVHEYVLEDPSLKGTAQELDCLVNAPANAKAKM</sequence>
<name>A0A8H6XMH7_9AGAR</name>
<protein>
    <submittedName>
        <fullName evidence="1">Uncharacterized protein</fullName>
    </submittedName>
</protein>
<keyword evidence="2" id="KW-1185">Reference proteome</keyword>
<accession>A0A8H6XMH7</accession>
<evidence type="ECO:0000313" key="2">
    <source>
        <dbReference type="Proteomes" id="UP000623467"/>
    </source>
</evidence>